<sequence length="120" mass="12573">MKKARSATAPSKPSMRGAAPAPKYLNSSVRPANTAPNTNCARALLEEVLNKPVTAFPQVTVERRAVEGTPGTLLVAASHTADLLVVGAHRRHGHAGLQLGLVTHTVLHHAQCPVAVVPKI</sequence>
<dbReference type="Gene3D" id="3.40.50.620">
    <property type="entry name" value="HUPs"/>
    <property type="match status" value="1"/>
</dbReference>
<evidence type="ECO:0000256" key="2">
    <source>
        <dbReference type="SAM" id="MobiDB-lite"/>
    </source>
</evidence>
<comment type="similarity">
    <text evidence="1">Belongs to the universal stress protein A family.</text>
</comment>
<dbReference type="Proteomes" id="UP001596139">
    <property type="component" value="Unassembled WGS sequence"/>
</dbReference>
<dbReference type="InterPro" id="IPR006016">
    <property type="entry name" value="UspA"/>
</dbReference>
<evidence type="ECO:0000313" key="4">
    <source>
        <dbReference type="EMBL" id="MFC6064136.1"/>
    </source>
</evidence>
<dbReference type="EMBL" id="JBHSPX010000004">
    <property type="protein sequence ID" value="MFC6064136.1"/>
    <property type="molecule type" value="Genomic_DNA"/>
</dbReference>
<comment type="caution">
    <text evidence="4">The sequence shown here is derived from an EMBL/GenBank/DDBJ whole genome shotgun (WGS) entry which is preliminary data.</text>
</comment>
<proteinExistence type="inferred from homology"/>
<evidence type="ECO:0000313" key="5">
    <source>
        <dbReference type="Proteomes" id="UP001596139"/>
    </source>
</evidence>
<protein>
    <submittedName>
        <fullName evidence="4">Universal stress protein</fullName>
    </submittedName>
</protein>
<feature type="compositionally biased region" description="Polar residues" evidence="2">
    <location>
        <begin position="25"/>
        <end position="34"/>
    </location>
</feature>
<name>A0ABW1ML33_9ACTN</name>
<accession>A0ABW1ML33</accession>
<dbReference type="InterPro" id="IPR006015">
    <property type="entry name" value="Universal_stress_UspA"/>
</dbReference>
<gene>
    <name evidence="4" type="ORF">ACFP4F_16495</name>
</gene>
<dbReference type="RefSeq" id="WP_382467408.1">
    <property type="nucleotide sequence ID" value="NZ_JBHSPX010000004.1"/>
</dbReference>
<reference evidence="5" key="1">
    <citation type="journal article" date="2019" name="Int. J. Syst. Evol. Microbiol.">
        <title>The Global Catalogue of Microorganisms (GCM) 10K type strain sequencing project: providing services to taxonomists for standard genome sequencing and annotation.</title>
        <authorList>
            <consortium name="The Broad Institute Genomics Platform"/>
            <consortium name="The Broad Institute Genome Sequencing Center for Infectious Disease"/>
            <person name="Wu L."/>
            <person name="Ma J."/>
        </authorList>
    </citation>
    <scope>NUCLEOTIDE SEQUENCE [LARGE SCALE GENOMIC DNA]</scope>
    <source>
        <strain evidence="5">CGMCC 1.15180</strain>
    </source>
</reference>
<dbReference type="Pfam" id="PF00582">
    <property type="entry name" value="Usp"/>
    <property type="match status" value="1"/>
</dbReference>
<keyword evidence="5" id="KW-1185">Reference proteome</keyword>
<dbReference type="SUPFAM" id="SSF52402">
    <property type="entry name" value="Adenine nucleotide alpha hydrolases-like"/>
    <property type="match status" value="1"/>
</dbReference>
<evidence type="ECO:0000259" key="3">
    <source>
        <dbReference type="Pfam" id="PF00582"/>
    </source>
</evidence>
<feature type="region of interest" description="Disordered" evidence="2">
    <location>
        <begin position="1"/>
        <end position="34"/>
    </location>
</feature>
<dbReference type="PRINTS" id="PR01438">
    <property type="entry name" value="UNVRSLSTRESS"/>
</dbReference>
<feature type="domain" description="UspA" evidence="3">
    <location>
        <begin position="51"/>
        <end position="118"/>
    </location>
</feature>
<dbReference type="InterPro" id="IPR014729">
    <property type="entry name" value="Rossmann-like_a/b/a_fold"/>
</dbReference>
<evidence type="ECO:0000256" key="1">
    <source>
        <dbReference type="ARBA" id="ARBA00008791"/>
    </source>
</evidence>
<organism evidence="4 5">
    <name type="scientific">Streptomyces ochraceiscleroticus</name>
    <dbReference type="NCBI Taxonomy" id="47761"/>
    <lineage>
        <taxon>Bacteria</taxon>
        <taxon>Bacillati</taxon>
        <taxon>Actinomycetota</taxon>
        <taxon>Actinomycetes</taxon>
        <taxon>Kitasatosporales</taxon>
        <taxon>Streptomycetaceae</taxon>
        <taxon>Streptomyces</taxon>
    </lineage>
</organism>